<keyword evidence="3" id="KW-1185">Reference proteome</keyword>
<reference evidence="3" key="1">
    <citation type="journal article" date="2019" name="Int. J. Syst. Evol. Microbiol.">
        <title>The Global Catalogue of Microorganisms (GCM) 10K type strain sequencing project: providing services to taxonomists for standard genome sequencing and annotation.</title>
        <authorList>
            <consortium name="The Broad Institute Genomics Platform"/>
            <consortium name="The Broad Institute Genome Sequencing Center for Infectious Disease"/>
            <person name="Wu L."/>
            <person name="Ma J."/>
        </authorList>
    </citation>
    <scope>NUCLEOTIDE SEQUENCE [LARGE SCALE GENOMIC DNA]</scope>
    <source>
        <strain evidence="3">GH52</strain>
    </source>
</reference>
<accession>A0ABW4YL42</accession>
<dbReference type="Proteomes" id="UP001597362">
    <property type="component" value="Unassembled WGS sequence"/>
</dbReference>
<name>A0ABW4YL42_9BACL</name>
<comment type="caution">
    <text evidence="2">The sequence shown here is derived from an EMBL/GenBank/DDBJ whole genome shotgun (WGS) entry which is preliminary data.</text>
</comment>
<evidence type="ECO:0000313" key="3">
    <source>
        <dbReference type="Proteomes" id="UP001597362"/>
    </source>
</evidence>
<organism evidence="2 3">
    <name type="scientific">Paenibacillus yanchengensis</name>
    <dbReference type="NCBI Taxonomy" id="2035833"/>
    <lineage>
        <taxon>Bacteria</taxon>
        <taxon>Bacillati</taxon>
        <taxon>Bacillota</taxon>
        <taxon>Bacilli</taxon>
        <taxon>Bacillales</taxon>
        <taxon>Paenibacillaceae</taxon>
        <taxon>Paenibacillus</taxon>
    </lineage>
</organism>
<sequence>MKFKKIFIVAIALFMLTFAQSAYAESIKPFAAGIGDTIDTAIPISPNTGFMSLFLSNQFDVDFFTWKNTTNSPLFVDFSLRPPIGSNYNYVYDFEYFIRYPDGISSTSAQAVDKFLSTKFVSRVYLPANCEIFFMVKATVFNNPTDFYEVAMGTSSINY</sequence>
<feature type="chain" id="PRO_5046715541" evidence="1">
    <location>
        <begin position="25"/>
        <end position="159"/>
    </location>
</feature>
<evidence type="ECO:0000256" key="1">
    <source>
        <dbReference type="SAM" id="SignalP"/>
    </source>
</evidence>
<dbReference type="EMBL" id="JBHUHO010000030">
    <property type="protein sequence ID" value="MFD2116322.1"/>
    <property type="molecule type" value="Genomic_DNA"/>
</dbReference>
<feature type="signal peptide" evidence="1">
    <location>
        <begin position="1"/>
        <end position="24"/>
    </location>
</feature>
<dbReference type="RefSeq" id="WP_377772372.1">
    <property type="nucleotide sequence ID" value="NZ_JBHUHO010000030.1"/>
</dbReference>
<evidence type="ECO:0000313" key="2">
    <source>
        <dbReference type="EMBL" id="MFD2116322.1"/>
    </source>
</evidence>
<gene>
    <name evidence="2" type="ORF">ACFSJH_11380</name>
</gene>
<keyword evidence="1" id="KW-0732">Signal</keyword>
<protein>
    <submittedName>
        <fullName evidence="2">Uncharacterized protein</fullName>
    </submittedName>
</protein>
<proteinExistence type="predicted"/>